<accession>A0AA88XWM7</accession>
<feature type="transmembrane region" description="Helical" evidence="7">
    <location>
        <begin position="246"/>
        <end position="266"/>
    </location>
</feature>
<dbReference type="CDD" id="cd08760">
    <property type="entry name" value="Cyt_b561_FRRS1_like"/>
    <property type="match status" value="1"/>
</dbReference>
<keyword evidence="6 7" id="KW-0472">Membrane</keyword>
<feature type="transmembrane region" description="Helical" evidence="7">
    <location>
        <begin position="357"/>
        <end position="376"/>
    </location>
</feature>
<comment type="subcellular location">
    <subcellularLocation>
        <location evidence="1">Membrane</location>
    </subcellularLocation>
</comment>
<dbReference type="PANTHER" id="PTHR23130">
    <property type="entry name" value="CYTOCHROME B561 AND DOMON DOMAIN-CONTAINING PROTEIN"/>
    <property type="match status" value="1"/>
</dbReference>
<feature type="transmembrane region" description="Helical" evidence="7">
    <location>
        <begin position="421"/>
        <end position="441"/>
    </location>
</feature>
<reference evidence="9" key="1">
    <citation type="submission" date="2019-08" db="EMBL/GenBank/DDBJ databases">
        <title>The improved chromosome-level genome for the pearl oyster Pinctada fucata martensii using PacBio sequencing and Hi-C.</title>
        <authorList>
            <person name="Zheng Z."/>
        </authorList>
    </citation>
    <scope>NUCLEOTIDE SEQUENCE</scope>
    <source>
        <strain evidence="9">ZZ-2019</strain>
        <tissue evidence="9">Adductor muscle</tissue>
    </source>
</reference>
<comment type="caution">
    <text evidence="9">The sequence shown here is derived from an EMBL/GenBank/DDBJ whole genome shotgun (WGS) entry which is preliminary data.</text>
</comment>
<organism evidence="9 10">
    <name type="scientific">Pinctada imbricata</name>
    <name type="common">Atlantic pearl-oyster</name>
    <name type="synonym">Pinctada martensii</name>
    <dbReference type="NCBI Taxonomy" id="66713"/>
    <lineage>
        <taxon>Eukaryota</taxon>
        <taxon>Metazoa</taxon>
        <taxon>Spiralia</taxon>
        <taxon>Lophotrochozoa</taxon>
        <taxon>Mollusca</taxon>
        <taxon>Bivalvia</taxon>
        <taxon>Autobranchia</taxon>
        <taxon>Pteriomorphia</taxon>
        <taxon>Pterioida</taxon>
        <taxon>Pterioidea</taxon>
        <taxon>Pteriidae</taxon>
        <taxon>Pinctada</taxon>
    </lineage>
</organism>
<evidence type="ECO:0000313" key="9">
    <source>
        <dbReference type="EMBL" id="KAK3089760.1"/>
    </source>
</evidence>
<keyword evidence="10" id="KW-1185">Reference proteome</keyword>
<dbReference type="EMBL" id="VSWD01000010">
    <property type="protein sequence ID" value="KAK3089760.1"/>
    <property type="molecule type" value="Genomic_DNA"/>
</dbReference>
<dbReference type="SMART" id="SM00665">
    <property type="entry name" value="B561"/>
    <property type="match status" value="1"/>
</dbReference>
<dbReference type="Gene3D" id="1.20.120.1770">
    <property type="match status" value="1"/>
</dbReference>
<dbReference type="Proteomes" id="UP001186944">
    <property type="component" value="Unassembled WGS sequence"/>
</dbReference>
<keyword evidence="2" id="KW-0813">Transport</keyword>
<protein>
    <recommendedName>
        <fullName evidence="8">Cytochrome b561 domain-containing protein</fullName>
    </recommendedName>
</protein>
<evidence type="ECO:0000256" key="2">
    <source>
        <dbReference type="ARBA" id="ARBA00022448"/>
    </source>
</evidence>
<feature type="transmembrane region" description="Helical" evidence="7">
    <location>
        <begin position="324"/>
        <end position="345"/>
    </location>
</feature>
<keyword evidence="4" id="KW-0249">Electron transport</keyword>
<evidence type="ECO:0000256" key="6">
    <source>
        <dbReference type="ARBA" id="ARBA00023136"/>
    </source>
</evidence>
<evidence type="ECO:0000256" key="3">
    <source>
        <dbReference type="ARBA" id="ARBA00022692"/>
    </source>
</evidence>
<dbReference type="AlphaFoldDB" id="A0AA88XWM7"/>
<keyword evidence="5 7" id="KW-1133">Transmembrane helix</keyword>
<sequence>PYHYRATFVENDQKYWIQELSVPIAEIGGPPLDLGIIPTNALPLIDPIHTDTCGTEKGCYRVPEGCWEPYCEYIATWKLVRQGTYMIEMGGYMDGVTDKYVSLALSEDTRWGGDRVFECVHIGGIGVTKVFQARSVDASTERFSKPQAGIQESCPGMDLECGGQFYQQRLRCRFLVSENNQIETLPLSGEYHLLMSRGAAAEGVTAPHKYGHNEYPKASPDPVTLYDTSINIGGYARYPLVKAHGILMILGWCFFGTIGLLLTKYYKPMWPNKRFYGQRYWFLANHLPYEAHPILGIIILCCVIINPIIALLRPPDDHSCRPCVNWIHWAFGTIAWCLAIPNMFIGMDFGKSHVPWWATWILFIYILFHIIVEITLEVHQCCTHKKNKERRKKYEFQKRENPKAYIPEPEPAGRIFKRNMLIAHFIVTCIVALIMLISIAAS</sequence>
<evidence type="ECO:0000256" key="5">
    <source>
        <dbReference type="ARBA" id="ARBA00022989"/>
    </source>
</evidence>
<evidence type="ECO:0000256" key="7">
    <source>
        <dbReference type="SAM" id="Phobius"/>
    </source>
</evidence>
<evidence type="ECO:0000259" key="8">
    <source>
        <dbReference type="SMART" id="SM00665"/>
    </source>
</evidence>
<feature type="transmembrane region" description="Helical" evidence="7">
    <location>
        <begin position="291"/>
        <end position="312"/>
    </location>
</feature>
<feature type="domain" description="Cytochrome b561" evidence="8">
    <location>
        <begin position="243"/>
        <end position="347"/>
    </location>
</feature>
<feature type="non-terminal residue" evidence="9">
    <location>
        <position position="1"/>
    </location>
</feature>
<dbReference type="InterPro" id="IPR006593">
    <property type="entry name" value="Cyt_b561/ferric_Rdtase_TM"/>
</dbReference>
<evidence type="ECO:0000256" key="1">
    <source>
        <dbReference type="ARBA" id="ARBA00004370"/>
    </source>
</evidence>
<dbReference type="GO" id="GO:0016020">
    <property type="term" value="C:membrane"/>
    <property type="evidence" value="ECO:0007669"/>
    <property type="project" value="UniProtKB-SubCell"/>
</dbReference>
<gene>
    <name evidence="9" type="ORF">FSP39_006280</name>
</gene>
<keyword evidence="3 7" id="KW-0812">Transmembrane</keyword>
<evidence type="ECO:0000313" key="10">
    <source>
        <dbReference type="Proteomes" id="UP001186944"/>
    </source>
</evidence>
<name>A0AA88XWM7_PINIB</name>
<dbReference type="PANTHER" id="PTHR23130:SF171">
    <property type="entry name" value="OS01G0895300 PROTEIN"/>
    <property type="match status" value="1"/>
</dbReference>
<proteinExistence type="predicted"/>
<evidence type="ECO:0000256" key="4">
    <source>
        <dbReference type="ARBA" id="ARBA00022982"/>
    </source>
</evidence>